<evidence type="ECO:0000256" key="1">
    <source>
        <dbReference type="ARBA" id="ARBA00023027"/>
    </source>
</evidence>
<gene>
    <name evidence="2" type="ORF">MTR65_11580</name>
</gene>
<dbReference type="Proteomes" id="UP001162802">
    <property type="component" value="Unassembled WGS sequence"/>
</dbReference>
<comment type="caution">
    <text evidence="2">The sequence shown here is derived from an EMBL/GenBank/DDBJ whole genome shotgun (WGS) entry which is preliminary data.</text>
</comment>
<dbReference type="SUPFAM" id="SSF51735">
    <property type="entry name" value="NAD(P)-binding Rossmann-fold domains"/>
    <property type="match status" value="1"/>
</dbReference>
<reference evidence="2" key="1">
    <citation type="submission" date="2022-03" db="EMBL/GenBank/DDBJ databases">
        <title>Identification of a novel bacterium isolated from mangrove sediments.</title>
        <authorList>
            <person name="Pan X."/>
        </authorList>
    </citation>
    <scope>NUCLEOTIDE SEQUENCE</scope>
    <source>
        <strain evidence="2">B2637</strain>
    </source>
</reference>
<evidence type="ECO:0000313" key="2">
    <source>
        <dbReference type="EMBL" id="MCJ1961324.1"/>
    </source>
</evidence>
<dbReference type="PANTHER" id="PTHR43574">
    <property type="entry name" value="EPIMERASE-RELATED"/>
    <property type="match status" value="1"/>
</dbReference>
<keyword evidence="3" id="KW-1185">Reference proteome</keyword>
<protein>
    <submittedName>
        <fullName evidence="2">SDR family NAD(P)-dependent oxidoreductase</fullName>
    </submittedName>
</protein>
<dbReference type="EMBL" id="JALHAT010000018">
    <property type="protein sequence ID" value="MCJ1961324.1"/>
    <property type="molecule type" value="Genomic_DNA"/>
</dbReference>
<dbReference type="Gene3D" id="3.40.50.720">
    <property type="entry name" value="NAD(P)-binding Rossmann-like Domain"/>
    <property type="match status" value="1"/>
</dbReference>
<name>A0ABT0ADS1_9SPHN</name>
<dbReference type="RefSeq" id="WP_243800291.1">
    <property type="nucleotide sequence ID" value="NZ_JALHAT010000018.1"/>
</dbReference>
<proteinExistence type="predicted"/>
<evidence type="ECO:0000313" key="3">
    <source>
        <dbReference type="Proteomes" id="UP001162802"/>
    </source>
</evidence>
<keyword evidence="1" id="KW-0520">NAD</keyword>
<sequence>MPRFFIFGLGYTASVIARVLETRGWEVISTGRSGTLSFDDEGSVRTALADADHVLSSVPPGKEARGEPLDPVLETYGDALKSKALSYLSSTGVYGDAGGAWVDEASPIGTGRRTARAEADREWQKRGARVYRLPGIYGPGRSILERVQEGRAHRIDLPGQVFSRVHVDDIAAGVIAGIEKPAGAYNLADDLPCPQNWLVEHACALLNLPLPPLQTLDEAGLSPMARGFYAENRRVANGKAKRVLGWRPRYPTYVAGLRALSATMSPSVASPAPVPASSDQR</sequence>
<dbReference type="InterPro" id="IPR036291">
    <property type="entry name" value="NAD(P)-bd_dom_sf"/>
</dbReference>
<organism evidence="2 3">
    <name type="scientific">Novosphingobium mangrovi</name>
    <name type="common">ex Hu et al. 2023</name>
    <dbReference type="NCBI Taxonomy" id="2930094"/>
    <lineage>
        <taxon>Bacteria</taxon>
        <taxon>Pseudomonadati</taxon>
        <taxon>Pseudomonadota</taxon>
        <taxon>Alphaproteobacteria</taxon>
        <taxon>Sphingomonadales</taxon>
        <taxon>Sphingomonadaceae</taxon>
        <taxon>Novosphingobium</taxon>
    </lineage>
</organism>
<accession>A0ABT0ADS1</accession>